<evidence type="ECO:0000313" key="1">
    <source>
        <dbReference type="EMBL" id="KKL79405.1"/>
    </source>
</evidence>
<dbReference type="EMBL" id="LAZR01023182">
    <property type="protein sequence ID" value="KKL79405.1"/>
    <property type="molecule type" value="Genomic_DNA"/>
</dbReference>
<comment type="caution">
    <text evidence="1">The sequence shown here is derived from an EMBL/GenBank/DDBJ whole genome shotgun (WGS) entry which is preliminary data.</text>
</comment>
<reference evidence="1" key="1">
    <citation type="journal article" date="2015" name="Nature">
        <title>Complex archaea that bridge the gap between prokaryotes and eukaryotes.</title>
        <authorList>
            <person name="Spang A."/>
            <person name="Saw J.H."/>
            <person name="Jorgensen S.L."/>
            <person name="Zaremba-Niedzwiedzka K."/>
            <person name="Martijn J."/>
            <person name="Lind A.E."/>
            <person name="van Eijk R."/>
            <person name="Schleper C."/>
            <person name="Guy L."/>
            <person name="Ettema T.J."/>
        </authorList>
    </citation>
    <scope>NUCLEOTIDE SEQUENCE</scope>
</reference>
<organism evidence="1">
    <name type="scientific">marine sediment metagenome</name>
    <dbReference type="NCBI Taxonomy" id="412755"/>
    <lineage>
        <taxon>unclassified sequences</taxon>
        <taxon>metagenomes</taxon>
        <taxon>ecological metagenomes</taxon>
    </lineage>
</organism>
<protein>
    <submittedName>
        <fullName evidence="1">Uncharacterized protein</fullName>
    </submittedName>
</protein>
<feature type="non-terminal residue" evidence="1">
    <location>
        <position position="1"/>
    </location>
</feature>
<accession>A0A0F9HCI9</accession>
<name>A0A0F9HCI9_9ZZZZ</name>
<dbReference type="AlphaFoldDB" id="A0A0F9HCI9"/>
<sequence length="92" mass="10985">RPHMFVKELSLLVEHLKDELERFKLDLTTRTPKYFQEFRDGLLEGIEYYQGIAEEIIEETKARFIEDLERLKAEIEQMPSLKEVQDRVEATA</sequence>
<gene>
    <name evidence="1" type="ORF">LCGC14_2015160</name>
</gene>
<proteinExistence type="predicted"/>